<gene>
    <name evidence="7" type="ORF">ACFSE1_19110</name>
</gene>
<dbReference type="Pfam" id="PF13520">
    <property type="entry name" value="AA_permease_2"/>
    <property type="match status" value="1"/>
</dbReference>
<keyword evidence="2" id="KW-1003">Cell membrane</keyword>
<keyword evidence="3 6" id="KW-0812">Transmembrane</keyword>
<sequence length="422" mass="44327">MALKKSMSVPQGVVLAICTIIGSGLLGLPGLAIEAGGVAAAALSWPLTLMISLPLVVIFLSLSLEVQDSGGVARYAALALGNWAETAVSLIFAFTFMLCIPIGTYMGCIYLQKIFGLPEGAAVWLAFAVLATSTLVNLIGLRPASWINVASALSLVLLVILFVSAQPHLLGAGLNAYEGYIADWNQVSVNSLWTVSAILFWAFLGWENLSFGSGEVAGGRRAIKAIFVIGFILVTAIYAALALVATGAEASGISVHGVSGLLNLVENSPLASLVYGLIILVVLANVNAWVFAASRLIFSAGSARILPGGLGLLAPNGMPRNALIFMLAVYLVLCLALHWKLFTVTQGLMLANQNFIVIYLAVILCYFRFNRSFGARLIALAAVASSGFLVAGFGWTLIVPLVLTAIGYAIDLRRRPDPASVV</sequence>
<dbReference type="EMBL" id="JBHUEQ010000040">
    <property type="protein sequence ID" value="MFD1747584.1"/>
    <property type="molecule type" value="Genomic_DNA"/>
</dbReference>
<organism evidence="7 8">
    <name type="scientific">Rhizobium helianthi</name>
    <dbReference type="NCBI Taxonomy" id="1132695"/>
    <lineage>
        <taxon>Bacteria</taxon>
        <taxon>Pseudomonadati</taxon>
        <taxon>Pseudomonadota</taxon>
        <taxon>Alphaproteobacteria</taxon>
        <taxon>Hyphomicrobiales</taxon>
        <taxon>Rhizobiaceae</taxon>
        <taxon>Rhizobium/Agrobacterium group</taxon>
        <taxon>Rhizobium</taxon>
    </lineage>
</organism>
<feature type="transmembrane region" description="Helical" evidence="6">
    <location>
        <begin position="146"/>
        <end position="164"/>
    </location>
</feature>
<dbReference type="RefSeq" id="WP_377405148.1">
    <property type="nucleotide sequence ID" value="NZ_JBHUEQ010000040.1"/>
</dbReference>
<dbReference type="Gene3D" id="1.20.1740.10">
    <property type="entry name" value="Amino acid/polyamine transporter I"/>
    <property type="match status" value="1"/>
</dbReference>
<dbReference type="PANTHER" id="PTHR42770">
    <property type="entry name" value="AMINO ACID TRANSPORTER-RELATED"/>
    <property type="match status" value="1"/>
</dbReference>
<evidence type="ECO:0000313" key="7">
    <source>
        <dbReference type="EMBL" id="MFD1747584.1"/>
    </source>
</evidence>
<proteinExistence type="predicted"/>
<evidence type="ECO:0000313" key="8">
    <source>
        <dbReference type="Proteomes" id="UP001597322"/>
    </source>
</evidence>
<evidence type="ECO:0000256" key="1">
    <source>
        <dbReference type="ARBA" id="ARBA00004651"/>
    </source>
</evidence>
<keyword evidence="8" id="KW-1185">Reference proteome</keyword>
<dbReference type="InterPro" id="IPR002293">
    <property type="entry name" value="AA/rel_permease1"/>
</dbReference>
<protein>
    <submittedName>
        <fullName evidence="7">APC family permease</fullName>
    </submittedName>
</protein>
<evidence type="ECO:0000256" key="4">
    <source>
        <dbReference type="ARBA" id="ARBA00022989"/>
    </source>
</evidence>
<comment type="caution">
    <text evidence="7">The sequence shown here is derived from an EMBL/GenBank/DDBJ whole genome shotgun (WGS) entry which is preliminary data.</text>
</comment>
<feature type="transmembrane region" description="Helical" evidence="6">
    <location>
        <begin position="121"/>
        <end position="139"/>
    </location>
</feature>
<dbReference type="InterPro" id="IPR050367">
    <property type="entry name" value="APC_superfamily"/>
</dbReference>
<dbReference type="PANTHER" id="PTHR42770:SF13">
    <property type="entry name" value="L-METHIONINE_BRANCHED-CHAIN AMINO ACID EXPORTER YJEH"/>
    <property type="match status" value="1"/>
</dbReference>
<feature type="transmembrane region" description="Helical" evidence="6">
    <location>
        <begin position="225"/>
        <end position="248"/>
    </location>
</feature>
<dbReference type="PIRSF" id="PIRSF006060">
    <property type="entry name" value="AA_transporter"/>
    <property type="match status" value="1"/>
</dbReference>
<name>A0ABW4M9Y9_9HYPH</name>
<feature type="transmembrane region" description="Helical" evidence="6">
    <location>
        <begin position="348"/>
        <end position="367"/>
    </location>
</feature>
<feature type="transmembrane region" description="Helical" evidence="6">
    <location>
        <begin position="322"/>
        <end position="342"/>
    </location>
</feature>
<dbReference type="Proteomes" id="UP001597322">
    <property type="component" value="Unassembled WGS sequence"/>
</dbReference>
<feature type="transmembrane region" description="Helical" evidence="6">
    <location>
        <begin position="45"/>
        <end position="66"/>
    </location>
</feature>
<feature type="transmembrane region" description="Helical" evidence="6">
    <location>
        <begin position="12"/>
        <end position="33"/>
    </location>
</feature>
<reference evidence="8" key="1">
    <citation type="journal article" date="2019" name="Int. J. Syst. Evol. Microbiol.">
        <title>The Global Catalogue of Microorganisms (GCM) 10K type strain sequencing project: providing services to taxonomists for standard genome sequencing and annotation.</title>
        <authorList>
            <consortium name="The Broad Institute Genomics Platform"/>
            <consortium name="The Broad Institute Genome Sequencing Center for Infectious Disease"/>
            <person name="Wu L."/>
            <person name="Ma J."/>
        </authorList>
    </citation>
    <scope>NUCLEOTIDE SEQUENCE [LARGE SCALE GENOMIC DNA]</scope>
    <source>
        <strain evidence="8">CG52</strain>
    </source>
</reference>
<keyword evidence="4 6" id="KW-1133">Transmembrane helix</keyword>
<evidence type="ECO:0000256" key="5">
    <source>
        <dbReference type="ARBA" id="ARBA00023136"/>
    </source>
</evidence>
<evidence type="ECO:0000256" key="3">
    <source>
        <dbReference type="ARBA" id="ARBA00022692"/>
    </source>
</evidence>
<feature type="transmembrane region" description="Helical" evidence="6">
    <location>
        <begin position="268"/>
        <end position="292"/>
    </location>
</feature>
<evidence type="ECO:0000256" key="2">
    <source>
        <dbReference type="ARBA" id="ARBA00022475"/>
    </source>
</evidence>
<keyword evidence="5 6" id="KW-0472">Membrane</keyword>
<feature type="transmembrane region" description="Helical" evidence="6">
    <location>
        <begin position="184"/>
        <end position="204"/>
    </location>
</feature>
<feature type="transmembrane region" description="Helical" evidence="6">
    <location>
        <begin position="87"/>
        <end position="115"/>
    </location>
</feature>
<feature type="transmembrane region" description="Helical" evidence="6">
    <location>
        <begin position="379"/>
        <end position="410"/>
    </location>
</feature>
<comment type="subcellular location">
    <subcellularLocation>
        <location evidence="1">Cell membrane</location>
        <topology evidence="1">Multi-pass membrane protein</topology>
    </subcellularLocation>
</comment>
<evidence type="ECO:0000256" key="6">
    <source>
        <dbReference type="SAM" id="Phobius"/>
    </source>
</evidence>
<accession>A0ABW4M9Y9</accession>